<dbReference type="Proteomes" id="UP000199046">
    <property type="component" value="Unassembled WGS sequence"/>
</dbReference>
<feature type="signal peptide" evidence="1">
    <location>
        <begin position="1"/>
        <end position="23"/>
    </location>
</feature>
<keyword evidence="1" id="KW-0732">Signal</keyword>
<dbReference type="OrthoDB" id="7560332at2"/>
<dbReference type="EMBL" id="FOLY01000001">
    <property type="protein sequence ID" value="SFC09244.1"/>
    <property type="molecule type" value="Genomic_DNA"/>
</dbReference>
<reference evidence="3" key="1">
    <citation type="submission" date="2016-10" db="EMBL/GenBank/DDBJ databases">
        <authorList>
            <person name="Varghese N."/>
            <person name="Submissions S."/>
        </authorList>
    </citation>
    <scope>NUCLEOTIDE SEQUENCE [LARGE SCALE GENOMIC DNA]</scope>
    <source>
        <strain evidence="3">DSM 23439</strain>
    </source>
</reference>
<accession>A0A1I1GCH6</accession>
<feature type="chain" id="PRO_5011446720" description="Secreted protein" evidence="1">
    <location>
        <begin position="24"/>
        <end position="197"/>
    </location>
</feature>
<dbReference type="AlphaFoldDB" id="A0A1I1GCH6"/>
<dbReference type="STRING" id="402385.SAMN05421848_0508"/>
<proteinExistence type="predicted"/>
<evidence type="ECO:0000313" key="3">
    <source>
        <dbReference type="Proteomes" id="UP000199046"/>
    </source>
</evidence>
<evidence type="ECO:0000256" key="1">
    <source>
        <dbReference type="SAM" id="SignalP"/>
    </source>
</evidence>
<name>A0A1I1GCH6_9GAMM</name>
<evidence type="ECO:0008006" key="4">
    <source>
        <dbReference type="Google" id="ProtNLM"/>
    </source>
</evidence>
<protein>
    <recommendedName>
        <fullName evidence="4">Secreted protein</fullName>
    </recommendedName>
</protein>
<organism evidence="2 3">
    <name type="scientific">Kushneria avicenniae</name>
    <dbReference type="NCBI Taxonomy" id="402385"/>
    <lineage>
        <taxon>Bacteria</taxon>
        <taxon>Pseudomonadati</taxon>
        <taxon>Pseudomonadota</taxon>
        <taxon>Gammaproteobacteria</taxon>
        <taxon>Oceanospirillales</taxon>
        <taxon>Halomonadaceae</taxon>
        <taxon>Kushneria</taxon>
    </lineage>
</organism>
<evidence type="ECO:0000313" key="2">
    <source>
        <dbReference type="EMBL" id="SFC09244.1"/>
    </source>
</evidence>
<dbReference type="RefSeq" id="WP_139215240.1">
    <property type="nucleotide sequence ID" value="NZ_FOLY01000001.1"/>
</dbReference>
<sequence>MSPSTLRVMTMAVIGTALWGSQAAPSTAPPLYEDNLLKLKTSDLVRTDHFDTSGSGDPGWSTLSDNPEAGRRLVLLKLPASDDTRSGWWLLGRSHDPDIVAHCTRPETGGQALTGTPATIDGHPFTHLETSDAGMNHYRQVRVWRSVMGGSCLSIEHVVQGVNGEVFDPPRTPAFSIDEAMTALDSTNDALMFHDKD</sequence>
<gene>
    <name evidence="2" type="ORF">SAMN05421848_0508</name>
</gene>
<keyword evidence="3" id="KW-1185">Reference proteome</keyword>